<sequence length="36" mass="4130">MDSATSQRTRPVCELLDRMFPEQLIDLEGPLPLTQQ</sequence>
<comment type="caution">
    <text evidence="1">The sequence shown here is derived from an EMBL/GenBank/DDBJ whole genome shotgun (WGS) entry which is preliminary data.</text>
</comment>
<reference evidence="1 2" key="1">
    <citation type="journal article" date="2019" name="Sci. Rep.">
        <title>Orb-weaving spider Araneus ventricosus genome elucidates the spidroin gene catalogue.</title>
        <authorList>
            <person name="Kono N."/>
            <person name="Nakamura H."/>
            <person name="Ohtoshi R."/>
            <person name="Moran D.A.P."/>
            <person name="Shinohara A."/>
            <person name="Yoshida Y."/>
            <person name="Fujiwara M."/>
            <person name="Mori M."/>
            <person name="Tomita M."/>
            <person name="Arakawa K."/>
        </authorList>
    </citation>
    <scope>NUCLEOTIDE SEQUENCE [LARGE SCALE GENOMIC DNA]</scope>
</reference>
<accession>A0A4Y2X2H2</accession>
<name>A0A4Y2X2H2_ARAVE</name>
<organism evidence="1 2">
    <name type="scientific">Araneus ventricosus</name>
    <name type="common">Orbweaver spider</name>
    <name type="synonym">Epeira ventricosa</name>
    <dbReference type="NCBI Taxonomy" id="182803"/>
    <lineage>
        <taxon>Eukaryota</taxon>
        <taxon>Metazoa</taxon>
        <taxon>Ecdysozoa</taxon>
        <taxon>Arthropoda</taxon>
        <taxon>Chelicerata</taxon>
        <taxon>Arachnida</taxon>
        <taxon>Araneae</taxon>
        <taxon>Araneomorphae</taxon>
        <taxon>Entelegynae</taxon>
        <taxon>Araneoidea</taxon>
        <taxon>Araneidae</taxon>
        <taxon>Araneus</taxon>
    </lineage>
</organism>
<protein>
    <submittedName>
        <fullName evidence="1">Uncharacterized protein</fullName>
    </submittedName>
</protein>
<gene>
    <name evidence="1" type="ORF">AVEN_272036_1</name>
</gene>
<evidence type="ECO:0000313" key="2">
    <source>
        <dbReference type="Proteomes" id="UP000499080"/>
    </source>
</evidence>
<dbReference type="AlphaFoldDB" id="A0A4Y2X2H2"/>
<dbReference type="Proteomes" id="UP000499080">
    <property type="component" value="Unassembled WGS sequence"/>
</dbReference>
<keyword evidence="2" id="KW-1185">Reference proteome</keyword>
<evidence type="ECO:0000313" key="1">
    <source>
        <dbReference type="EMBL" id="GBO42212.1"/>
    </source>
</evidence>
<proteinExistence type="predicted"/>
<dbReference type="EMBL" id="BGPR01068196">
    <property type="protein sequence ID" value="GBO42212.1"/>
    <property type="molecule type" value="Genomic_DNA"/>
</dbReference>